<dbReference type="EMBL" id="LR862145">
    <property type="protein sequence ID" value="CAD1825961.1"/>
    <property type="molecule type" value="Genomic_DNA"/>
</dbReference>
<accession>A0A6V7P559</accession>
<organism evidence="1">
    <name type="scientific">Ananas comosus var. bracteatus</name>
    <name type="common">red pineapple</name>
    <dbReference type="NCBI Taxonomy" id="296719"/>
    <lineage>
        <taxon>Eukaryota</taxon>
        <taxon>Viridiplantae</taxon>
        <taxon>Streptophyta</taxon>
        <taxon>Embryophyta</taxon>
        <taxon>Tracheophyta</taxon>
        <taxon>Spermatophyta</taxon>
        <taxon>Magnoliopsida</taxon>
        <taxon>Liliopsida</taxon>
        <taxon>Poales</taxon>
        <taxon>Bromeliaceae</taxon>
        <taxon>Bromelioideae</taxon>
        <taxon>Ananas</taxon>
    </lineage>
</organism>
<proteinExistence type="predicted"/>
<protein>
    <submittedName>
        <fullName evidence="1">Uncharacterized protein</fullName>
    </submittedName>
</protein>
<gene>
    <name evidence="1" type="ORF">CB5_LOCUS9172</name>
</gene>
<evidence type="ECO:0000313" key="1">
    <source>
        <dbReference type="EMBL" id="CAD1825961.1"/>
    </source>
</evidence>
<dbReference type="AlphaFoldDB" id="A0A6V7P559"/>
<reference evidence="1" key="1">
    <citation type="submission" date="2020-07" db="EMBL/GenBank/DDBJ databases">
        <authorList>
            <person name="Lin J."/>
        </authorList>
    </citation>
    <scope>NUCLEOTIDE SEQUENCE</scope>
</reference>
<sequence length="316" mass="33942">MAGLDTRRAGFRWVPGRDRRPLILASTRAILDSVVNSAKSIGAAEDDGVLRPPGILRVVHEGGGANEEFNELSSFVGVSADVLRRLAITSGSALFSAVEVESFEFCTSGFVAQKITPVPYNSKSFKFFVCETPGSAYRKIIAFINALLSDIDSDIPQFASFLVTAIEPANEPILQVNRNQTALVLGRGAASAIPSYNFVSNSNVPMPLQGAQYSPCILLLRHFDVFANLSSNEGSPSDQAGITSEVASVIREFSNPLPEDDESYPAKDANGGLVPNVKWEDVGRLEEVKKSILDTVQSLPLWVRLGTAAKASPLAR</sequence>
<name>A0A6V7P559_ANACO</name>